<gene>
    <name evidence="1" type="ORF">DW858_09540</name>
</gene>
<name>A0A413YU44_9FIRM</name>
<accession>A0A413YU44</accession>
<dbReference type="RefSeq" id="WP_118362828.1">
    <property type="nucleotide sequence ID" value="NZ_QSHM01000010.1"/>
</dbReference>
<dbReference type="Proteomes" id="UP000285844">
    <property type="component" value="Unassembled WGS sequence"/>
</dbReference>
<reference evidence="1 2" key="1">
    <citation type="submission" date="2018-08" db="EMBL/GenBank/DDBJ databases">
        <title>A genome reference for cultivated species of the human gut microbiota.</title>
        <authorList>
            <person name="Zou Y."/>
            <person name="Xue W."/>
            <person name="Luo G."/>
        </authorList>
    </citation>
    <scope>NUCLEOTIDE SEQUENCE [LARGE SCALE GENOMIC DNA]</scope>
    <source>
        <strain evidence="1 2">AM37-3BH</strain>
    </source>
</reference>
<evidence type="ECO:0000313" key="1">
    <source>
        <dbReference type="EMBL" id="RHC12600.1"/>
    </source>
</evidence>
<dbReference type="EMBL" id="QSHM01000010">
    <property type="protein sequence ID" value="RHC12600.1"/>
    <property type="molecule type" value="Genomic_DNA"/>
</dbReference>
<sequence>MTNMEIVKKMAKLNILCARYSERHNIIKCKTWRDIDRLITGNKMTIKYKDAADVLCTNISKICGANEYLVKSALELKVEIYNSDIKDLRFGLEPQRKFSDEENKLDQELIKQKFFYNSEMLEIKEAVEILDGTVTESAIKQACQQERLLNTQKIGKTWLVNGPECRAYWNIPDPYINESKVNREY</sequence>
<proteinExistence type="predicted"/>
<dbReference type="AlphaFoldDB" id="A0A413YU44"/>
<comment type="caution">
    <text evidence="1">The sequence shown here is derived from an EMBL/GenBank/DDBJ whole genome shotgun (WGS) entry which is preliminary data.</text>
</comment>
<organism evidence="1 2">
    <name type="scientific">Lachnospira eligens</name>
    <dbReference type="NCBI Taxonomy" id="39485"/>
    <lineage>
        <taxon>Bacteria</taxon>
        <taxon>Bacillati</taxon>
        <taxon>Bacillota</taxon>
        <taxon>Clostridia</taxon>
        <taxon>Lachnospirales</taxon>
        <taxon>Lachnospiraceae</taxon>
        <taxon>Lachnospira</taxon>
    </lineage>
</organism>
<protein>
    <submittedName>
        <fullName evidence="1">Uncharacterized protein</fullName>
    </submittedName>
</protein>
<evidence type="ECO:0000313" key="2">
    <source>
        <dbReference type="Proteomes" id="UP000285844"/>
    </source>
</evidence>